<dbReference type="InterPro" id="IPR015915">
    <property type="entry name" value="Kelch-typ_b-propeller"/>
</dbReference>
<dbReference type="Gene3D" id="2.120.10.80">
    <property type="entry name" value="Kelch-type beta propeller"/>
    <property type="match status" value="2"/>
</dbReference>
<keyword evidence="4" id="KW-0472">Membrane</keyword>
<keyword evidence="4" id="KW-0812">Transmembrane</keyword>
<proteinExistence type="predicted"/>
<feature type="transmembrane region" description="Helical" evidence="4">
    <location>
        <begin position="654"/>
        <end position="680"/>
    </location>
</feature>
<evidence type="ECO:0000256" key="2">
    <source>
        <dbReference type="ARBA" id="ARBA00022737"/>
    </source>
</evidence>
<gene>
    <name evidence="5" type="ORF">K504DRAFT_393189</name>
</gene>
<evidence type="ECO:0008006" key="7">
    <source>
        <dbReference type="Google" id="ProtNLM"/>
    </source>
</evidence>
<feature type="compositionally biased region" description="Acidic residues" evidence="3">
    <location>
        <begin position="55"/>
        <end position="81"/>
    </location>
</feature>
<name>A0A6G1JRP9_9PLEO</name>
<feature type="region of interest" description="Disordered" evidence="3">
    <location>
        <begin position="699"/>
        <end position="757"/>
    </location>
</feature>
<protein>
    <recommendedName>
        <fullName evidence="7">Kelch repeat protein-like protein</fullName>
    </recommendedName>
</protein>
<feature type="transmembrane region" description="Helical" evidence="4">
    <location>
        <begin position="103"/>
        <end position="122"/>
    </location>
</feature>
<keyword evidence="2" id="KW-0677">Repeat</keyword>
<keyword evidence="4" id="KW-1133">Transmembrane helix</keyword>
<feature type="region of interest" description="Disordered" evidence="3">
    <location>
        <begin position="17"/>
        <end position="36"/>
    </location>
</feature>
<dbReference type="PANTHER" id="PTHR46093">
    <property type="entry name" value="ACYL-COA-BINDING DOMAIN-CONTAINING PROTEIN 5"/>
    <property type="match status" value="1"/>
</dbReference>
<evidence type="ECO:0000256" key="1">
    <source>
        <dbReference type="ARBA" id="ARBA00022441"/>
    </source>
</evidence>
<organism evidence="5 6">
    <name type="scientific">Pleomassaria siparia CBS 279.74</name>
    <dbReference type="NCBI Taxonomy" id="1314801"/>
    <lineage>
        <taxon>Eukaryota</taxon>
        <taxon>Fungi</taxon>
        <taxon>Dikarya</taxon>
        <taxon>Ascomycota</taxon>
        <taxon>Pezizomycotina</taxon>
        <taxon>Dothideomycetes</taxon>
        <taxon>Pleosporomycetidae</taxon>
        <taxon>Pleosporales</taxon>
        <taxon>Pleomassariaceae</taxon>
        <taxon>Pleomassaria</taxon>
    </lineage>
</organism>
<evidence type="ECO:0000256" key="4">
    <source>
        <dbReference type="SAM" id="Phobius"/>
    </source>
</evidence>
<sequence length="806" mass="86365">MPDRRKSVFTEVGLVDETTMRRERSPTPILTRDPSPTRLRPVRMVRFTSEHEVFPDEEEVREEDGELDSTPDSDDSDLDTTDLDTASTIRLHPNQPAFIYSKLYRLAGLALVLALLLPILHINPISAVGVKGRVISPRPVTDHVDDKVFSKRDNTNTNICKRWSHQSTIVNGTLYIYGGRSTTDSTQTTDTWGNDFLTLDLTQSWQISTPSLTGLPRPSSPPSGPPEVANGYLWNSHQSLYLYGGEFSEDPYTAPIAYSMWEYNIGSKQWIKHEAPQTAAGDNSAPDGQPVQSSAEGAGFGVSTLGRGWYFGGHLDYHTTEGWSEGTARVYLKSLLEFTFPGFQNEAVNSLGDGKTAGQDGVFRNITEGGMQDTAGFTERADGLLVYVPGFGAEGLLLGLTGGVNETFTQMNVIDVYDIANSTWYKQTTSGVMPKYRVNPCAVVAAAADGSSYNVYMFGGQNLQPAGAQTQYDDMWILSVPSFTWISVDMSTQSVPYARSGHTCQIWDGQMIIVGGYVGQELSCDSPGIYVFNMSSLSWSDQFTALTGDRALQAYNGNSDSAGNPLAQQANQRGFDSKAGLEGSYGYNVPAAVQSVIGGNQTGGATLTAPVQTPTEGPLKTGKPITYTLTAPNGAVITETTTLPAPSSGGGKNIAAIIAGCVAGFFALVAAYMAFCAWIYRKQVKIWKNHAAMVSQRAANNEKSGASGNGATMASSGKNSSERPPRDLLLAMSTTNTSSAANSGRRAGTPYSSAAGGGAAATDALGRRSSIGSSSDDLLEGQEPSFWGAKGVLLNPRRSLRVINRD</sequence>
<dbReference type="Proteomes" id="UP000799428">
    <property type="component" value="Unassembled WGS sequence"/>
</dbReference>
<evidence type="ECO:0000256" key="3">
    <source>
        <dbReference type="SAM" id="MobiDB-lite"/>
    </source>
</evidence>
<dbReference type="Pfam" id="PF24681">
    <property type="entry name" value="Kelch_KLHDC2_KLHL20_DRC7"/>
    <property type="match status" value="1"/>
</dbReference>
<evidence type="ECO:0000313" key="6">
    <source>
        <dbReference type="Proteomes" id="UP000799428"/>
    </source>
</evidence>
<accession>A0A6G1JRP9</accession>
<feature type="region of interest" description="Disordered" evidence="3">
    <location>
        <begin position="48"/>
        <end position="81"/>
    </location>
</feature>
<reference evidence="5" key="1">
    <citation type="journal article" date="2020" name="Stud. Mycol.">
        <title>101 Dothideomycetes genomes: a test case for predicting lifestyles and emergence of pathogens.</title>
        <authorList>
            <person name="Haridas S."/>
            <person name="Albert R."/>
            <person name="Binder M."/>
            <person name="Bloem J."/>
            <person name="Labutti K."/>
            <person name="Salamov A."/>
            <person name="Andreopoulos B."/>
            <person name="Baker S."/>
            <person name="Barry K."/>
            <person name="Bills G."/>
            <person name="Bluhm B."/>
            <person name="Cannon C."/>
            <person name="Castanera R."/>
            <person name="Culley D."/>
            <person name="Daum C."/>
            <person name="Ezra D."/>
            <person name="Gonzalez J."/>
            <person name="Henrissat B."/>
            <person name="Kuo A."/>
            <person name="Liang C."/>
            <person name="Lipzen A."/>
            <person name="Lutzoni F."/>
            <person name="Magnuson J."/>
            <person name="Mondo S."/>
            <person name="Nolan M."/>
            <person name="Ohm R."/>
            <person name="Pangilinan J."/>
            <person name="Park H.-J."/>
            <person name="Ramirez L."/>
            <person name="Alfaro M."/>
            <person name="Sun H."/>
            <person name="Tritt A."/>
            <person name="Yoshinaga Y."/>
            <person name="Zwiers L.-H."/>
            <person name="Turgeon B."/>
            <person name="Goodwin S."/>
            <person name="Spatafora J."/>
            <person name="Crous P."/>
            <person name="Grigoriev I."/>
        </authorList>
    </citation>
    <scope>NUCLEOTIDE SEQUENCE</scope>
    <source>
        <strain evidence="5">CBS 279.74</strain>
    </source>
</reference>
<dbReference type="OrthoDB" id="10251809at2759"/>
<dbReference type="EMBL" id="MU005789">
    <property type="protein sequence ID" value="KAF2703180.1"/>
    <property type="molecule type" value="Genomic_DNA"/>
</dbReference>
<feature type="region of interest" description="Disordered" evidence="3">
    <location>
        <begin position="275"/>
        <end position="297"/>
    </location>
</feature>
<dbReference type="AlphaFoldDB" id="A0A6G1JRP9"/>
<keyword evidence="6" id="KW-1185">Reference proteome</keyword>
<feature type="compositionally biased region" description="Low complexity" evidence="3">
    <location>
        <begin position="728"/>
        <end position="743"/>
    </location>
</feature>
<feature type="compositionally biased region" description="Polar residues" evidence="3">
    <location>
        <begin position="699"/>
        <end position="719"/>
    </location>
</feature>
<dbReference type="PANTHER" id="PTHR46093:SF18">
    <property type="entry name" value="FIBRONECTIN TYPE-III DOMAIN-CONTAINING PROTEIN"/>
    <property type="match status" value="1"/>
</dbReference>
<keyword evidence="1" id="KW-0880">Kelch repeat</keyword>
<evidence type="ECO:0000313" key="5">
    <source>
        <dbReference type="EMBL" id="KAF2703180.1"/>
    </source>
</evidence>
<dbReference type="SUPFAM" id="SSF117281">
    <property type="entry name" value="Kelch motif"/>
    <property type="match status" value="1"/>
</dbReference>